<dbReference type="AlphaFoldDB" id="A0ABD3Q6F2"/>
<comment type="caution">
    <text evidence="3">The sequence shown here is derived from an EMBL/GenBank/DDBJ whole genome shotgun (WGS) entry which is preliminary data.</text>
</comment>
<sequence>MSNSVSSRSLMSMTDFTINSLRQNAHDVVSQARTAYISPYEEWTSDELRDLLVMYKIPIRDSANATHEMLVRICDEVFGAEIAESERDEIESRRLSLEDVVVMERAARSIQKAYFRRKSSFRSNSTDFDYHEEYLDYDLEDIELGDETDSDFSSTGQVHVCSSSHMNQAHSSTRHRASGYPAKYRHFSVLRRIKEQGGDYDEEIEVEWRKPSWKFAKRHERMVRPHRSGKRMAPYDWKKVTLGRHCFAGGCGEQLDLWNEGRTSEFSQFGSGITNYFKFLKWCTWVMAILALIHSPILVMNAYGTSNAVDKSLSATMTTFGSLGSASLVDSVKIPGCDENEFQFAHCEIDKNELAYAYAWIDVIGTIFFVSAWLWLRRFESEEERVLNRNTVTASDYTIRLKSIPSDTTEKELAVHFAEVTGQAVAAVHLAFNNSKEIQMYINRGQVMRQRYKCVQKIRYEKTVNDGQYGQKKRLRKLMREREDLTASVRAKDKQRMKVICRNQKAIEAYVTFESESGFIQAMMKYHLNWFRTYCCCYPERLKFKGMRLSVEKAPDPSTIIWENLEYSHGSRTFRKGLTTIVALMAILFSVALTFLARDYKGKVLVNGSKPCPDGFFSETPEDQLDLINNDIDLAHCYCSTLTVLDQWNFYQCHDNIKIKAKATAMGYGAGFIVVFMNAFFTWLMDRAGEFEKHQSLDRMETSNMVRVFLLKFVNTGCLVLLYGQKWLQRLVRIKFEDASEFNVDWYATGGTSLMIVMFMNIISPHVGAFVGYFRHKAKLRRLEKSLTADKETDDKHDIWYTQEDLNDFYRGPPFKIHYRYSQVLVTIYICWMYAVSMPIMPLFGAVSCYISYWVDKYLFCNFYRTPPMYSDDMGKTSTKLLGYLVVVHLVMSMWMMGCEEIFIGESISEDAPFSTTLNDVGNTTSSVLDKLRKKHLVPLLATLLAFLAGQLLSNVSSAFLRRVCGCLRCLTCTKSSKVKHLTSSMNTVQVDYSSARDREIIKGLATYNILQNPKYQEAFAITPEFAASHNKVSSIRGYNTKEGDLNT</sequence>
<dbReference type="Pfam" id="PF04547">
    <property type="entry name" value="Anoctamin"/>
    <property type="match status" value="1"/>
</dbReference>
<feature type="transmembrane region" description="Helical" evidence="1">
    <location>
        <begin position="824"/>
        <end position="853"/>
    </location>
</feature>
<feature type="transmembrane region" description="Helical" evidence="1">
    <location>
        <begin position="746"/>
        <end position="774"/>
    </location>
</feature>
<keyword evidence="1" id="KW-1133">Transmembrane helix</keyword>
<keyword evidence="1" id="KW-0812">Transmembrane</keyword>
<accession>A0ABD3Q6F2</accession>
<name>A0ABD3Q6F2_9STRA</name>
<feature type="transmembrane region" description="Helical" evidence="1">
    <location>
        <begin position="577"/>
        <end position="597"/>
    </location>
</feature>
<evidence type="ECO:0000313" key="4">
    <source>
        <dbReference type="Proteomes" id="UP001530400"/>
    </source>
</evidence>
<dbReference type="PANTHER" id="PTHR13018">
    <property type="entry name" value="PROBABLE MEMBRANE PROTEIN DUF221-RELATED"/>
    <property type="match status" value="1"/>
</dbReference>
<feature type="domain" description="Anoctamin transmembrane" evidence="2">
    <location>
        <begin position="540"/>
        <end position="897"/>
    </location>
</feature>
<gene>
    <name evidence="3" type="ORF">ACHAWO_010150</name>
</gene>
<dbReference type="InterPro" id="IPR049452">
    <property type="entry name" value="Anoctamin_TM"/>
</dbReference>
<evidence type="ECO:0000313" key="3">
    <source>
        <dbReference type="EMBL" id="KAL3795858.1"/>
    </source>
</evidence>
<reference evidence="3 4" key="1">
    <citation type="submission" date="2024-10" db="EMBL/GenBank/DDBJ databases">
        <title>Updated reference genomes for cyclostephanoid diatoms.</title>
        <authorList>
            <person name="Roberts W.R."/>
            <person name="Alverson A.J."/>
        </authorList>
    </citation>
    <scope>NUCLEOTIDE SEQUENCE [LARGE SCALE GENOMIC DNA]</scope>
    <source>
        <strain evidence="3 4">AJA010-31</strain>
    </source>
</reference>
<dbReference type="EMBL" id="JALLPJ020000309">
    <property type="protein sequence ID" value="KAL3795858.1"/>
    <property type="molecule type" value="Genomic_DNA"/>
</dbReference>
<evidence type="ECO:0000259" key="2">
    <source>
        <dbReference type="Pfam" id="PF04547"/>
    </source>
</evidence>
<dbReference type="InterPro" id="IPR045122">
    <property type="entry name" value="Csc1-like"/>
</dbReference>
<feature type="transmembrane region" description="Helical" evidence="1">
    <location>
        <begin position="937"/>
        <end position="961"/>
    </location>
</feature>
<keyword evidence="4" id="KW-1185">Reference proteome</keyword>
<organism evidence="3 4">
    <name type="scientific">Cyclotella atomus</name>
    <dbReference type="NCBI Taxonomy" id="382360"/>
    <lineage>
        <taxon>Eukaryota</taxon>
        <taxon>Sar</taxon>
        <taxon>Stramenopiles</taxon>
        <taxon>Ochrophyta</taxon>
        <taxon>Bacillariophyta</taxon>
        <taxon>Coscinodiscophyceae</taxon>
        <taxon>Thalassiosirophycidae</taxon>
        <taxon>Stephanodiscales</taxon>
        <taxon>Stephanodiscaceae</taxon>
        <taxon>Cyclotella</taxon>
    </lineage>
</organism>
<keyword evidence="1" id="KW-0472">Membrane</keyword>
<feature type="transmembrane region" description="Helical" evidence="1">
    <location>
        <begin position="355"/>
        <end position="376"/>
    </location>
</feature>
<evidence type="ECO:0000256" key="1">
    <source>
        <dbReference type="SAM" id="Phobius"/>
    </source>
</evidence>
<dbReference type="Proteomes" id="UP001530400">
    <property type="component" value="Unassembled WGS sequence"/>
</dbReference>
<dbReference type="PANTHER" id="PTHR13018:SF5">
    <property type="entry name" value="RE44586P"/>
    <property type="match status" value="1"/>
</dbReference>
<feature type="transmembrane region" description="Helical" evidence="1">
    <location>
        <begin position="665"/>
        <end position="685"/>
    </location>
</feature>
<protein>
    <recommendedName>
        <fullName evidence="2">Anoctamin transmembrane domain-containing protein</fullName>
    </recommendedName>
</protein>
<feature type="transmembrane region" description="Helical" evidence="1">
    <location>
        <begin position="282"/>
        <end position="303"/>
    </location>
</feature>
<proteinExistence type="predicted"/>
<feature type="transmembrane region" description="Helical" evidence="1">
    <location>
        <begin position="706"/>
        <end position="726"/>
    </location>
</feature>